<name>A0A174DU67_9BACE</name>
<dbReference type="Proteomes" id="UP000183766">
    <property type="component" value="Unassembled WGS sequence"/>
</dbReference>
<sequence length="52" mass="6070">MIPIIKTKERFGKFAGKEKYQGVLQHVRLYSIYGFHIKKNVLAIVTNTLYIT</sequence>
<dbReference type="EMBL" id="FNRP01000046">
    <property type="protein sequence ID" value="SEB17414.1"/>
    <property type="molecule type" value="Genomic_DNA"/>
</dbReference>
<reference evidence="2 3" key="2">
    <citation type="submission" date="2016-10" db="EMBL/GenBank/DDBJ databases">
        <authorList>
            <person name="de Groot N.N."/>
        </authorList>
    </citation>
    <scope>NUCLEOTIDE SEQUENCE [LARGE SCALE GENOMIC DNA]</scope>
    <source>
        <strain evidence="2">NLAE-zl-C202</strain>
        <strain evidence="1 3">NLAE-zl-G339</strain>
    </source>
</reference>
<evidence type="ECO:0000313" key="1">
    <source>
        <dbReference type="EMBL" id="SEB17414.1"/>
    </source>
</evidence>
<evidence type="ECO:0000313" key="3">
    <source>
        <dbReference type="Proteomes" id="UP000183040"/>
    </source>
</evidence>
<evidence type="ECO:0000313" key="4">
    <source>
        <dbReference type="Proteomes" id="UP000183766"/>
    </source>
</evidence>
<evidence type="ECO:0000313" key="2">
    <source>
        <dbReference type="EMBL" id="SFN75284.1"/>
    </source>
</evidence>
<dbReference type="Proteomes" id="UP000183040">
    <property type="component" value="Unassembled WGS sequence"/>
</dbReference>
<proteinExistence type="predicted"/>
<organism evidence="2 4">
    <name type="scientific">Bacteroides xylanisolvens</name>
    <dbReference type="NCBI Taxonomy" id="371601"/>
    <lineage>
        <taxon>Bacteria</taxon>
        <taxon>Pseudomonadati</taxon>
        <taxon>Bacteroidota</taxon>
        <taxon>Bacteroidia</taxon>
        <taxon>Bacteroidales</taxon>
        <taxon>Bacteroidaceae</taxon>
        <taxon>Bacteroides</taxon>
    </lineage>
</organism>
<protein>
    <submittedName>
        <fullName evidence="2">Uncharacterized protein</fullName>
    </submittedName>
</protein>
<dbReference type="EMBL" id="FOUM01000045">
    <property type="protein sequence ID" value="SFN75284.1"/>
    <property type="molecule type" value="Genomic_DNA"/>
</dbReference>
<accession>A0A174DU67</accession>
<gene>
    <name evidence="1" type="ORF">SAMN04487924_14625</name>
    <name evidence="2" type="ORF">SAMN05216250_14534</name>
</gene>
<reference evidence="4" key="1">
    <citation type="submission" date="2016-10" db="EMBL/GenBank/DDBJ databases">
        <authorList>
            <person name="Varghese N."/>
            <person name="Submissions S."/>
        </authorList>
    </citation>
    <scope>NUCLEOTIDE SEQUENCE [LARGE SCALE GENOMIC DNA]</scope>
    <source>
        <strain evidence="4">NLAE-zl-C202</strain>
    </source>
</reference>
<dbReference type="AlphaFoldDB" id="A0A174DU67"/>